<gene>
    <name evidence="3" type="ORF">HHK36_001448</name>
</gene>
<accession>A0A835DRN2</accession>
<dbReference type="AlphaFoldDB" id="A0A835DRN2"/>
<dbReference type="GO" id="GO:0003676">
    <property type="term" value="F:nucleic acid binding"/>
    <property type="evidence" value="ECO:0007669"/>
    <property type="project" value="InterPro"/>
</dbReference>
<evidence type="ECO:0000256" key="1">
    <source>
        <dbReference type="SAM" id="MobiDB-lite"/>
    </source>
</evidence>
<feature type="domain" description="Integrase catalytic" evidence="2">
    <location>
        <begin position="244"/>
        <end position="337"/>
    </location>
</feature>
<feature type="compositionally biased region" description="Basic and acidic residues" evidence="1">
    <location>
        <begin position="198"/>
        <end position="208"/>
    </location>
</feature>
<dbReference type="InterPro" id="IPR001584">
    <property type="entry name" value="Integrase_cat-core"/>
</dbReference>
<dbReference type="PANTHER" id="PTHR35317">
    <property type="entry name" value="OS04G0629600 PROTEIN"/>
    <property type="match status" value="1"/>
</dbReference>
<feature type="region of interest" description="Disordered" evidence="1">
    <location>
        <begin position="198"/>
        <end position="250"/>
    </location>
</feature>
<organism evidence="3 4">
    <name type="scientific">Tetracentron sinense</name>
    <name type="common">Spur-leaf</name>
    <dbReference type="NCBI Taxonomy" id="13715"/>
    <lineage>
        <taxon>Eukaryota</taxon>
        <taxon>Viridiplantae</taxon>
        <taxon>Streptophyta</taxon>
        <taxon>Embryophyta</taxon>
        <taxon>Tracheophyta</taxon>
        <taxon>Spermatophyta</taxon>
        <taxon>Magnoliopsida</taxon>
        <taxon>Trochodendrales</taxon>
        <taxon>Trochodendraceae</taxon>
        <taxon>Tetracentron</taxon>
    </lineage>
</organism>
<evidence type="ECO:0000259" key="2">
    <source>
        <dbReference type="PROSITE" id="PS50994"/>
    </source>
</evidence>
<dbReference type="GO" id="GO:0015074">
    <property type="term" value="P:DNA integration"/>
    <property type="evidence" value="ECO:0007669"/>
    <property type="project" value="InterPro"/>
</dbReference>
<sequence>MDPVSVATATNVSAQVSNIPMLSGTNFKVWKEIVEIVLGCMDLDLALRSDQPTATPENPNEVKIEKWDRSNRMCLMIMKRSIPEAFRGSITERKSAKKFLEEIQQYFAKNEKSEASNLLAKLVAMKYKGKGNIREYIMEMSHLASKLKSLKLELSEDLLVHLVLISLPAHFGQFKVSYNTQKDKWSLNELISHCVQEEERQQRDKTENAHLASTSQNEKRKRTKVAAEGSSKQKKQKKQDEEYDGSGEQRPGPFAIFLNECGIVPQYTMPGKPSMNGVAERRNRTLKDMVRSMISHSSLPESLWGEALKTAVYILNRVSIPIAVQDMVPTLDNNVQASIPDINKVDGL</sequence>
<dbReference type="SUPFAM" id="SSF53098">
    <property type="entry name" value="Ribonuclease H-like"/>
    <property type="match status" value="1"/>
</dbReference>
<name>A0A835DRN2_TETSI</name>
<protein>
    <recommendedName>
        <fullName evidence="2">Integrase catalytic domain-containing protein</fullName>
    </recommendedName>
</protein>
<dbReference type="Pfam" id="PF14223">
    <property type="entry name" value="Retrotran_gag_2"/>
    <property type="match status" value="1"/>
</dbReference>
<reference evidence="3 4" key="1">
    <citation type="submission" date="2020-04" db="EMBL/GenBank/DDBJ databases">
        <title>Plant Genome Project.</title>
        <authorList>
            <person name="Zhang R.-G."/>
        </authorList>
    </citation>
    <scope>NUCLEOTIDE SEQUENCE [LARGE SCALE GENOMIC DNA]</scope>
    <source>
        <strain evidence="3">YNK0</strain>
        <tissue evidence="3">Leaf</tissue>
    </source>
</reference>
<dbReference type="OrthoDB" id="1739418at2759"/>
<evidence type="ECO:0000313" key="4">
    <source>
        <dbReference type="Proteomes" id="UP000655225"/>
    </source>
</evidence>
<dbReference type="PROSITE" id="PS50994">
    <property type="entry name" value="INTEGRASE"/>
    <property type="match status" value="1"/>
</dbReference>
<keyword evidence="4" id="KW-1185">Reference proteome</keyword>
<dbReference type="InterPro" id="IPR036397">
    <property type="entry name" value="RNaseH_sf"/>
</dbReference>
<dbReference type="InterPro" id="IPR012337">
    <property type="entry name" value="RNaseH-like_sf"/>
</dbReference>
<comment type="caution">
    <text evidence="3">The sequence shown here is derived from an EMBL/GenBank/DDBJ whole genome shotgun (WGS) entry which is preliminary data.</text>
</comment>
<dbReference type="Gene3D" id="3.30.420.10">
    <property type="entry name" value="Ribonuclease H-like superfamily/Ribonuclease H"/>
    <property type="match status" value="1"/>
</dbReference>
<evidence type="ECO:0000313" key="3">
    <source>
        <dbReference type="EMBL" id="KAF8413461.1"/>
    </source>
</evidence>
<proteinExistence type="predicted"/>
<dbReference type="Proteomes" id="UP000655225">
    <property type="component" value="Unassembled WGS sequence"/>
</dbReference>
<dbReference type="PANTHER" id="PTHR35317:SF43">
    <property type="entry name" value="TRANSMEMBRANE PROTEIN"/>
    <property type="match status" value="1"/>
</dbReference>
<dbReference type="EMBL" id="JABCRI010000001">
    <property type="protein sequence ID" value="KAF8413461.1"/>
    <property type="molecule type" value="Genomic_DNA"/>
</dbReference>
<dbReference type="OMA" id="DTATEFM"/>